<reference evidence="1 2" key="1">
    <citation type="journal article" date="2014" name="PLoS Genet.">
        <title>Phylogenetically driven sequencing of extremely halophilic archaea reveals strategies for static and dynamic osmo-response.</title>
        <authorList>
            <person name="Becker E.A."/>
            <person name="Seitzer P.M."/>
            <person name="Tritt A."/>
            <person name="Larsen D."/>
            <person name="Krusor M."/>
            <person name="Yao A.I."/>
            <person name="Wu D."/>
            <person name="Madern D."/>
            <person name="Eisen J.A."/>
            <person name="Darling A.E."/>
            <person name="Facciotti M.T."/>
        </authorList>
    </citation>
    <scope>NUCLEOTIDE SEQUENCE [LARGE SCALE GENOMIC DNA]</scope>
    <source>
        <strain evidence="1 2">DSM 1137</strain>
    </source>
</reference>
<dbReference type="AlphaFoldDB" id="M0E870"/>
<dbReference type="RefSeq" id="WP_004046698.1">
    <property type="nucleotide sequence ID" value="NZ_AOJE01000011.1"/>
</dbReference>
<organism evidence="1 2">
    <name type="scientific">Halorubrum saccharovorum DSM 1137</name>
    <dbReference type="NCBI Taxonomy" id="1227484"/>
    <lineage>
        <taxon>Archaea</taxon>
        <taxon>Methanobacteriati</taxon>
        <taxon>Methanobacteriota</taxon>
        <taxon>Stenosarchaea group</taxon>
        <taxon>Halobacteria</taxon>
        <taxon>Halobacteriales</taxon>
        <taxon>Haloferacaceae</taxon>
        <taxon>Halorubrum</taxon>
    </lineage>
</organism>
<name>M0E870_9EURY</name>
<evidence type="ECO:0000313" key="2">
    <source>
        <dbReference type="Proteomes" id="UP000011514"/>
    </source>
</evidence>
<dbReference type="Proteomes" id="UP000011514">
    <property type="component" value="Unassembled WGS sequence"/>
</dbReference>
<evidence type="ECO:0000313" key="1">
    <source>
        <dbReference type="EMBL" id="ELZ42559.1"/>
    </source>
</evidence>
<dbReference type="PATRIC" id="fig|1227484.4.peg.782"/>
<proteinExistence type="predicted"/>
<sequence>MEYSAEFDREIEAIEETAIRLADAESGQRTGDDERNLLVAQLDHVLNTYPVSCDAVVRHIEEVKRIRRTRDHWSTASKHVATVHEAFLADICDDYRPTY</sequence>
<keyword evidence="2" id="KW-1185">Reference proteome</keyword>
<dbReference type="OrthoDB" id="322905at2157"/>
<dbReference type="EMBL" id="AOJE01000011">
    <property type="protein sequence ID" value="ELZ42559.1"/>
    <property type="molecule type" value="Genomic_DNA"/>
</dbReference>
<protein>
    <submittedName>
        <fullName evidence="1">Uncharacterized protein</fullName>
    </submittedName>
</protein>
<gene>
    <name evidence="1" type="ORF">C471_03838</name>
</gene>
<accession>M0E870</accession>
<comment type="caution">
    <text evidence="1">The sequence shown here is derived from an EMBL/GenBank/DDBJ whole genome shotgun (WGS) entry which is preliminary data.</text>
</comment>